<dbReference type="Proteomes" id="UP000261223">
    <property type="component" value="Unassembled WGS sequence"/>
</dbReference>
<feature type="signal peptide" evidence="2">
    <location>
        <begin position="1"/>
        <end position="23"/>
    </location>
</feature>
<sequence>MKKIKTYATGLFLILAGLLSSCIENNVPYPIIKLDITALEVEGETTGAVISTENRTVTVTLADTVNMKKVYIRKVEMTEGARSILRPDTTFDLTNPQTVILSLYQDYPWKIIAKQPIDRRFVVEGQIGEAVFYVNEKERRAIAYVSKEQDLSKIKIKELKLGPTGSTIHGYDGNATVMNFTGGQPQIVIVTYRDILEDWTLNVFETDAVKITSADGWVNVAWLYGEGLEGEDNGFEIREATSEEWQKVDASYMIATGGSFSARIPHLKASTAYVCRAYSGTSISTEKTFTTTAAIELSNASFDYWSMDGKVANPWEENSTPFWDTGNIGVTTASQSNSTPTDDTAAGSGKAARLESKNVIVKFAAGNLFTGKFIKVDGTNGILNFGQPFTGRPTKLKGYYKYTTAPITDLPAEGSQDYTRFQNYKGKPDTCAIYIALGDWTEPIEIRTRPTNRKLFDKNDEHIIAYAEMYSGTTVTEYKKFELNLDYRVTNRVPTYIVIVCSASKYGDYFVGGRGSTLHVDEFSLDYDY</sequence>
<reference evidence="6 7" key="1">
    <citation type="submission" date="2018-08" db="EMBL/GenBank/DDBJ databases">
        <title>A genome reference for cultivated species of the human gut microbiota.</title>
        <authorList>
            <person name="Zou Y."/>
            <person name="Xue W."/>
            <person name="Luo G."/>
        </authorList>
    </citation>
    <scope>NUCLEOTIDE SEQUENCE [LARGE SCALE GENOMIC DNA]</scope>
    <source>
        <strain evidence="5 7">AF25-6</strain>
        <strain evidence="4 6">TF03-6</strain>
    </source>
</reference>
<keyword evidence="2" id="KW-0732">Signal</keyword>
<feature type="chain" id="PRO_5033375479" description="Putative carbohydrate metabolism domain-containing protein" evidence="2">
    <location>
        <begin position="24"/>
        <end position="529"/>
    </location>
</feature>
<name>A0A3E4USQ2_BACSE</name>
<accession>A0A3E4USQ2</accession>
<proteinExistence type="predicted"/>
<dbReference type="InterPro" id="IPR038653">
    <property type="entry name" value="Put_CMD_sf"/>
</dbReference>
<feature type="domain" description="Putative carbohydrate metabolism" evidence="3">
    <location>
        <begin position="319"/>
        <end position="525"/>
    </location>
</feature>
<evidence type="ECO:0000313" key="7">
    <source>
        <dbReference type="Proteomes" id="UP000284161"/>
    </source>
</evidence>
<dbReference type="EMBL" id="QRUB01000012">
    <property type="protein sequence ID" value="RGR27106.1"/>
    <property type="molecule type" value="Genomic_DNA"/>
</dbReference>
<dbReference type="Gene3D" id="2.60.120.890">
    <property type="entry name" value="BT2081, beta-jelly-roll domain"/>
    <property type="match status" value="1"/>
</dbReference>
<gene>
    <name evidence="5" type="ORF">DWY58_12245</name>
    <name evidence="4" type="ORF">DXC34_03420</name>
</gene>
<evidence type="ECO:0000313" key="6">
    <source>
        <dbReference type="Proteomes" id="UP000261223"/>
    </source>
</evidence>
<dbReference type="EMBL" id="QSSV01000003">
    <property type="protein sequence ID" value="RGM15674.1"/>
    <property type="molecule type" value="Genomic_DNA"/>
</dbReference>
<dbReference type="RefSeq" id="WP_117741167.1">
    <property type="nucleotide sequence ID" value="NZ_QRUB01000012.1"/>
</dbReference>
<evidence type="ECO:0000256" key="1">
    <source>
        <dbReference type="SAM" id="MobiDB-lite"/>
    </source>
</evidence>
<evidence type="ECO:0000313" key="4">
    <source>
        <dbReference type="EMBL" id="RGM15674.1"/>
    </source>
</evidence>
<dbReference type="Pfam" id="PF13201">
    <property type="entry name" value="PCMD"/>
    <property type="match status" value="1"/>
</dbReference>
<protein>
    <recommendedName>
        <fullName evidence="3">Putative carbohydrate metabolism domain-containing protein</fullName>
    </recommendedName>
</protein>
<dbReference type="Proteomes" id="UP000284161">
    <property type="component" value="Unassembled WGS sequence"/>
</dbReference>
<dbReference type="AlphaFoldDB" id="A0A3E4USQ2"/>
<feature type="compositionally biased region" description="Polar residues" evidence="1">
    <location>
        <begin position="330"/>
        <end position="342"/>
    </location>
</feature>
<dbReference type="PROSITE" id="PS51257">
    <property type="entry name" value="PROKAR_LIPOPROTEIN"/>
    <property type="match status" value="1"/>
</dbReference>
<dbReference type="InterPro" id="IPR025112">
    <property type="entry name" value="PCMD"/>
</dbReference>
<feature type="region of interest" description="Disordered" evidence="1">
    <location>
        <begin position="330"/>
        <end position="349"/>
    </location>
</feature>
<comment type="caution">
    <text evidence="4">The sequence shown here is derived from an EMBL/GenBank/DDBJ whole genome shotgun (WGS) entry which is preliminary data.</text>
</comment>
<organism evidence="4 6">
    <name type="scientific">Bacteroides stercoris</name>
    <dbReference type="NCBI Taxonomy" id="46506"/>
    <lineage>
        <taxon>Bacteria</taxon>
        <taxon>Pseudomonadati</taxon>
        <taxon>Bacteroidota</taxon>
        <taxon>Bacteroidia</taxon>
        <taxon>Bacteroidales</taxon>
        <taxon>Bacteroidaceae</taxon>
        <taxon>Bacteroides</taxon>
    </lineage>
</organism>
<evidence type="ECO:0000313" key="5">
    <source>
        <dbReference type="EMBL" id="RGR27106.1"/>
    </source>
</evidence>
<evidence type="ECO:0000256" key="2">
    <source>
        <dbReference type="SAM" id="SignalP"/>
    </source>
</evidence>
<evidence type="ECO:0000259" key="3">
    <source>
        <dbReference type="Pfam" id="PF13201"/>
    </source>
</evidence>